<comment type="caution">
    <text evidence="4">The sequence shown here is derived from an EMBL/GenBank/DDBJ whole genome shotgun (WGS) entry which is preliminary data.</text>
</comment>
<dbReference type="AlphaFoldDB" id="A0A540VNB8"/>
<accession>A0A540VNB8</accession>
<keyword evidence="2" id="KW-1133">Transmembrane helix</keyword>
<feature type="compositionally biased region" description="Gly residues" evidence="1">
    <location>
        <begin position="501"/>
        <end position="528"/>
    </location>
</feature>
<feature type="transmembrane region" description="Helical" evidence="2">
    <location>
        <begin position="25"/>
        <end position="47"/>
    </location>
</feature>
<feature type="region of interest" description="Disordered" evidence="1">
    <location>
        <begin position="445"/>
        <end position="560"/>
    </location>
</feature>
<protein>
    <submittedName>
        <fullName evidence="4">DUF4974 domain-containing protein</fullName>
    </submittedName>
</protein>
<name>A0A540VNB8_9GAMM</name>
<organism evidence="4 5">
    <name type="scientific">Spiribacter salinus</name>
    <dbReference type="NCBI Taxonomy" id="1335746"/>
    <lineage>
        <taxon>Bacteria</taxon>
        <taxon>Pseudomonadati</taxon>
        <taxon>Pseudomonadota</taxon>
        <taxon>Gammaproteobacteria</taxon>
        <taxon>Chromatiales</taxon>
        <taxon>Ectothiorhodospiraceae</taxon>
        <taxon>Spiribacter</taxon>
    </lineage>
</organism>
<dbReference type="Pfam" id="PF13400">
    <property type="entry name" value="Tad"/>
    <property type="match status" value="1"/>
</dbReference>
<reference evidence="4 5" key="1">
    <citation type="submission" date="2019-06" db="EMBL/GenBank/DDBJ databases">
        <title>Metagenome assembled Genome of Spiribacter salinus SL48-SHIP from the microbial mat of Salt Lake 48 (Novosibirsk region, Russia).</title>
        <authorList>
            <person name="Shipova A."/>
            <person name="Rozanov A.S."/>
            <person name="Bryanskaya A.V."/>
            <person name="Peltek S.E."/>
        </authorList>
    </citation>
    <scope>NUCLEOTIDE SEQUENCE [LARGE SCALE GENOMIC DNA]</scope>
    <source>
        <strain evidence="4">SL48-SHIP-2</strain>
    </source>
</reference>
<dbReference type="InterPro" id="IPR028087">
    <property type="entry name" value="Tad_N"/>
</dbReference>
<feature type="region of interest" description="Disordered" evidence="1">
    <location>
        <begin position="169"/>
        <end position="236"/>
    </location>
</feature>
<evidence type="ECO:0000313" key="5">
    <source>
        <dbReference type="Proteomes" id="UP000315400"/>
    </source>
</evidence>
<feature type="compositionally biased region" description="Acidic residues" evidence="1">
    <location>
        <begin position="191"/>
        <end position="211"/>
    </location>
</feature>
<feature type="compositionally biased region" description="Basic and acidic residues" evidence="1">
    <location>
        <begin position="466"/>
        <end position="482"/>
    </location>
</feature>
<feature type="non-terminal residue" evidence="4">
    <location>
        <position position="560"/>
    </location>
</feature>
<evidence type="ECO:0000256" key="2">
    <source>
        <dbReference type="SAM" id="Phobius"/>
    </source>
</evidence>
<dbReference type="Proteomes" id="UP000315400">
    <property type="component" value="Unassembled WGS sequence"/>
</dbReference>
<keyword evidence="2" id="KW-0472">Membrane</keyword>
<dbReference type="EMBL" id="VIFK01000249">
    <property type="protein sequence ID" value="TQE98228.1"/>
    <property type="molecule type" value="Genomic_DNA"/>
</dbReference>
<feature type="compositionally biased region" description="Low complexity" evidence="1">
    <location>
        <begin position="445"/>
        <end position="462"/>
    </location>
</feature>
<proteinExistence type="predicted"/>
<sequence length="560" mass="57946">MAHSGPFRCAIRRPKARFRLGVRQIGQILPIGIVGIALLAIGTIYAYHTTRATLEKSRIVNAADAAAYSASVEAARHMNTIAYLNRAMVSNATAGGMMVSYASWSLTVAEFLEYFTDGYRKGASKIAEKVETVGNDFSAKYEACRGNSSLENNNLSDAAEYALSGENEDYITSLNPPDADTDMFDGVGTDEAAESYDPADDDAEFDDCVDEVDARRRDDADGSDDSTADDAEDTRKKNAAAKASALFEIAGKTVGHMPIPVDIVNGMYSAAQMIAWTKGNDYMEEIAREIAQSYDSTYDVSIEFPEQALSRDGFYAWAMPKRPGLDDSLDVLGPSQAINNVGAALSRLPRIGSIFGFEASDRAGFKASPLAHYMTGAPKGDSKYRAFTRGWRMCNLVGPICVPAPFQNVAVEHADSTSFSFVGCGGKSLVGSEDWLGKVQGFISGSSSGGTASSGAASGPTGDEVDTNRGRGEGERIWEDCRPGSGGSGGSSSGSSSSGGSSSGGSSSGGSSSGGSSSGGSSSGGSSSGGSSSDSSSSDSSSSDSSSSDSSSSDSSSSDS</sequence>
<gene>
    <name evidence="4" type="ORF">FKY71_14935</name>
</gene>
<evidence type="ECO:0000259" key="3">
    <source>
        <dbReference type="Pfam" id="PF13400"/>
    </source>
</evidence>
<evidence type="ECO:0000313" key="4">
    <source>
        <dbReference type="EMBL" id="TQE98228.1"/>
    </source>
</evidence>
<keyword evidence="2" id="KW-0812">Transmembrane</keyword>
<feature type="domain" description="Putative Flp pilus-assembly TadG-like N-terminal" evidence="3">
    <location>
        <begin position="26"/>
        <end position="70"/>
    </location>
</feature>
<evidence type="ECO:0000256" key="1">
    <source>
        <dbReference type="SAM" id="MobiDB-lite"/>
    </source>
</evidence>
<feature type="compositionally biased region" description="Acidic residues" evidence="1">
    <location>
        <begin position="221"/>
        <end position="232"/>
    </location>
</feature>
<feature type="compositionally biased region" description="Low complexity" evidence="1">
    <location>
        <begin position="529"/>
        <end position="560"/>
    </location>
</feature>